<dbReference type="PANTHER" id="PTHR24567:SF74">
    <property type="entry name" value="HTH-TYPE TRANSCRIPTIONAL REGULATOR ARCR"/>
    <property type="match status" value="1"/>
</dbReference>
<dbReference type="RefSeq" id="WP_164327008.1">
    <property type="nucleotide sequence ID" value="NZ_BMNG01000004.1"/>
</dbReference>
<gene>
    <name evidence="2" type="ORF">GCM10012286_22550</name>
</gene>
<dbReference type="InterPro" id="IPR018490">
    <property type="entry name" value="cNMP-bd_dom_sf"/>
</dbReference>
<accession>A0ABQ2LTA4</accession>
<dbReference type="InterPro" id="IPR000595">
    <property type="entry name" value="cNMP-bd_dom"/>
</dbReference>
<dbReference type="CDD" id="cd00038">
    <property type="entry name" value="CAP_ED"/>
    <property type="match status" value="1"/>
</dbReference>
<organism evidence="2 3">
    <name type="scientific">Streptomyces lasiicapitis</name>
    <dbReference type="NCBI Taxonomy" id="1923961"/>
    <lineage>
        <taxon>Bacteria</taxon>
        <taxon>Bacillati</taxon>
        <taxon>Actinomycetota</taxon>
        <taxon>Actinomycetes</taxon>
        <taxon>Kitasatosporales</taxon>
        <taxon>Streptomycetaceae</taxon>
        <taxon>Streptomyces</taxon>
    </lineage>
</organism>
<dbReference type="InterPro" id="IPR014710">
    <property type="entry name" value="RmlC-like_jellyroll"/>
</dbReference>
<dbReference type="PANTHER" id="PTHR24567">
    <property type="entry name" value="CRP FAMILY TRANSCRIPTIONAL REGULATORY PROTEIN"/>
    <property type="match status" value="1"/>
</dbReference>
<dbReference type="Pfam" id="PF00027">
    <property type="entry name" value="cNMP_binding"/>
    <property type="match status" value="1"/>
</dbReference>
<comment type="caution">
    <text evidence="2">The sequence shown here is derived from an EMBL/GenBank/DDBJ whole genome shotgun (WGS) entry which is preliminary data.</text>
</comment>
<protein>
    <submittedName>
        <fullName evidence="2">Nucleotide-binding protein</fullName>
    </submittedName>
</protein>
<evidence type="ECO:0000259" key="1">
    <source>
        <dbReference type="PROSITE" id="PS50042"/>
    </source>
</evidence>
<evidence type="ECO:0000313" key="3">
    <source>
        <dbReference type="Proteomes" id="UP000656881"/>
    </source>
</evidence>
<dbReference type="InterPro" id="IPR045641">
    <property type="entry name" value="SrpI-like"/>
</dbReference>
<dbReference type="InterPro" id="IPR050397">
    <property type="entry name" value="Env_Response_Regulators"/>
</dbReference>
<reference evidence="3" key="1">
    <citation type="journal article" date="2019" name="Int. J. Syst. Evol. Microbiol.">
        <title>The Global Catalogue of Microorganisms (GCM) 10K type strain sequencing project: providing services to taxonomists for standard genome sequencing and annotation.</title>
        <authorList>
            <consortium name="The Broad Institute Genomics Platform"/>
            <consortium name="The Broad Institute Genome Sequencing Center for Infectious Disease"/>
            <person name="Wu L."/>
            <person name="Ma J."/>
        </authorList>
    </citation>
    <scope>NUCLEOTIDE SEQUENCE [LARGE SCALE GENOMIC DNA]</scope>
    <source>
        <strain evidence="3">CGMCC 4.7349</strain>
    </source>
</reference>
<dbReference type="NCBIfam" id="NF041163">
    <property type="entry name" value="encap_f2b"/>
    <property type="match status" value="1"/>
</dbReference>
<dbReference type="Gene3D" id="2.60.120.10">
    <property type="entry name" value="Jelly Rolls"/>
    <property type="match status" value="1"/>
</dbReference>
<dbReference type="SMART" id="SM00100">
    <property type="entry name" value="cNMP"/>
    <property type="match status" value="1"/>
</dbReference>
<dbReference type="SUPFAM" id="SSF51206">
    <property type="entry name" value="cAMP-binding domain-like"/>
    <property type="match status" value="1"/>
</dbReference>
<proteinExistence type="predicted"/>
<keyword evidence="3" id="KW-1185">Reference proteome</keyword>
<sequence>MTTEPMPDQQNAPEPSAGQAQLSLGIAAARNLATTTKTVPQMQGVSSRWLLRTLPWVEVRGGTYRVNRRLVCAVGDGRVTFVQEGADVRVVPAELGELPLLRGFDEAEALRALAERFQQREFQPGEVIAQAGQPADHVFLIAHGKVQKVGTGKYGEETRLGMVADGGYLGGEAVGSETGEWAFTARAVTACTVLALPRPAYEEVAARHERLRAHVRRREDEAGRPHNKRGEADVALAAGHAGEPTLPGTFVDYELQPREYELSVAQTVLKVHTRVADLYNDPMNQVEQQLRLTIEALRERQEWELVNNREFGLLHNADHSQRVSTHSGPPTPDDFDELLSMRRQTKAFFAHPRAIAAFGRECTKRGIYFGDAEVEGHRLPAWRGVPIYPLGKLGVSDDGTTSILAMRTGEAAEGVVGLRQTGIPDEYEPGLNVRFMGINDQAVISYLVSTYYSAAVLVPDALGVLENVEVSRTPDA</sequence>
<dbReference type="Pfam" id="PF19307">
    <property type="entry name" value="SrpI-like"/>
    <property type="match status" value="1"/>
</dbReference>
<feature type="domain" description="Cyclic nucleotide-binding" evidence="1">
    <location>
        <begin position="106"/>
        <end position="204"/>
    </location>
</feature>
<dbReference type="PROSITE" id="PS50042">
    <property type="entry name" value="CNMP_BINDING_3"/>
    <property type="match status" value="1"/>
</dbReference>
<dbReference type="EMBL" id="BMNG01000004">
    <property type="protein sequence ID" value="GGO41962.1"/>
    <property type="molecule type" value="Genomic_DNA"/>
</dbReference>
<name>A0ABQ2LTA4_9ACTN</name>
<dbReference type="InterPro" id="IPR049817">
    <property type="entry name" value="Encap_f2b"/>
</dbReference>
<evidence type="ECO:0000313" key="2">
    <source>
        <dbReference type="EMBL" id="GGO41962.1"/>
    </source>
</evidence>
<dbReference type="Proteomes" id="UP000656881">
    <property type="component" value="Unassembled WGS sequence"/>
</dbReference>